<organism evidence="1 2">
    <name type="scientific">Phaseolus angularis</name>
    <name type="common">Azuki bean</name>
    <name type="synonym">Vigna angularis</name>
    <dbReference type="NCBI Taxonomy" id="3914"/>
    <lineage>
        <taxon>Eukaryota</taxon>
        <taxon>Viridiplantae</taxon>
        <taxon>Streptophyta</taxon>
        <taxon>Embryophyta</taxon>
        <taxon>Tracheophyta</taxon>
        <taxon>Spermatophyta</taxon>
        <taxon>Magnoliopsida</taxon>
        <taxon>eudicotyledons</taxon>
        <taxon>Gunneridae</taxon>
        <taxon>Pentapetalae</taxon>
        <taxon>rosids</taxon>
        <taxon>fabids</taxon>
        <taxon>Fabales</taxon>
        <taxon>Fabaceae</taxon>
        <taxon>Papilionoideae</taxon>
        <taxon>50 kb inversion clade</taxon>
        <taxon>NPAAA clade</taxon>
        <taxon>indigoferoid/millettioid clade</taxon>
        <taxon>Phaseoleae</taxon>
        <taxon>Vigna</taxon>
    </lineage>
</organism>
<sequence>MTIRRHGDGGFRAEEVVVTVEAREAVVLFGSAAWWRDDDRRRLWMVRRWLTAHALAEAERRRGFQWVEDDAHVSGLRWRVLIGSLVSARISDVASSE</sequence>
<dbReference type="AlphaFoldDB" id="A0A0L9U4G3"/>
<name>A0A0L9U4G3_PHAAN</name>
<evidence type="ECO:0000313" key="2">
    <source>
        <dbReference type="Proteomes" id="UP000053144"/>
    </source>
</evidence>
<dbReference type="Gramene" id="KOM37666">
    <property type="protein sequence ID" value="KOM37666"/>
    <property type="gene ID" value="LR48_Vigan03g104800"/>
</dbReference>
<dbReference type="Proteomes" id="UP000053144">
    <property type="component" value="Chromosome 3"/>
</dbReference>
<reference evidence="2" key="1">
    <citation type="journal article" date="2015" name="Proc. Natl. Acad. Sci. U.S.A.">
        <title>Genome sequencing of adzuki bean (Vigna angularis) provides insight into high starch and low fat accumulation and domestication.</title>
        <authorList>
            <person name="Yang K."/>
            <person name="Tian Z."/>
            <person name="Chen C."/>
            <person name="Luo L."/>
            <person name="Zhao B."/>
            <person name="Wang Z."/>
            <person name="Yu L."/>
            <person name="Li Y."/>
            <person name="Sun Y."/>
            <person name="Li W."/>
            <person name="Chen Y."/>
            <person name="Li Y."/>
            <person name="Zhang Y."/>
            <person name="Ai D."/>
            <person name="Zhao J."/>
            <person name="Shang C."/>
            <person name="Ma Y."/>
            <person name="Wu B."/>
            <person name="Wang M."/>
            <person name="Gao L."/>
            <person name="Sun D."/>
            <person name="Zhang P."/>
            <person name="Guo F."/>
            <person name="Wang W."/>
            <person name="Li Y."/>
            <person name="Wang J."/>
            <person name="Varshney R.K."/>
            <person name="Wang J."/>
            <person name="Ling H.Q."/>
            <person name="Wan P."/>
        </authorList>
    </citation>
    <scope>NUCLEOTIDE SEQUENCE</scope>
    <source>
        <strain evidence="2">cv. Jingnong 6</strain>
    </source>
</reference>
<dbReference type="EMBL" id="CM003373">
    <property type="protein sequence ID" value="KOM37666.1"/>
    <property type="molecule type" value="Genomic_DNA"/>
</dbReference>
<protein>
    <submittedName>
        <fullName evidence="1">Uncharacterized protein</fullName>
    </submittedName>
</protein>
<gene>
    <name evidence="1" type="ORF">LR48_Vigan03g104800</name>
</gene>
<proteinExistence type="predicted"/>
<accession>A0A0L9U4G3</accession>
<evidence type="ECO:0000313" key="1">
    <source>
        <dbReference type="EMBL" id="KOM37666.1"/>
    </source>
</evidence>